<sequence length="52" mass="5926">MPRRRHHSWLIEHNLQKRPLAVVKGRFFSAPGMGLVSSQSAQQGALSLQIFR</sequence>
<evidence type="ECO:0000313" key="1">
    <source>
        <dbReference type="EMBL" id="ABZ84036.1"/>
    </source>
</evidence>
<dbReference type="AlphaFoldDB" id="B0TCL0"/>
<accession>B0TCL0</accession>
<proteinExistence type="predicted"/>
<dbReference type="EMBL" id="CP000930">
    <property type="protein sequence ID" value="ABZ84036.1"/>
    <property type="molecule type" value="Genomic_DNA"/>
</dbReference>
<dbReference type="HOGENOM" id="CLU_3080566_0_0_9"/>
<reference evidence="1 2" key="1">
    <citation type="journal article" date="2008" name="J. Bacteriol.">
        <title>The genome of Heliobacterium modesticaldum, a phototrophic representative of the Firmicutes containing the simplest photosynthetic apparatus.</title>
        <authorList>
            <person name="Sattley W.M."/>
            <person name="Madigan M.T."/>
            <person name="Swingley W.D."/>
            <person name="Cheung P.C."/>
            <person name="Clocksin K.M."/>
            <person name="Conrad A.L."/>
            <person name="Dejesa L.C."/>
            <person name="Honchak B.M."/>
            <person name="Jung D.O."/>
            <person name="Karbach L.E."/>
            <person name="Kurdoglu A."/>
            <person name="Lahiri S."/>
            <person name="Mastrian S.D."/>
            <person name="Page L.E."/>
            <person name="Taylor H.L."/>
            <person name="Wang Z.T."/>
            <person name="Raymond J."/>
            <person name="Chen M."/>
            <person name="Blankenship R.E."/>
            <person name="Touchman J.W."/>
        </authorList>
    </citation>
    <scope>NUCLEOTIDE SEQUENCE [LARGE SCALE GENOMIC DNA]</scope>
    <source>
        <strain evidence="2">ATCC 51547 / Ice1</strain>
    </source>
</reference>
<name>B0TCL0_HELMI</name>
<evidence type="ECO:0000313" key="2">
    <source>
        <dbReference type="Proteomes" id="UP000008550"/>
    </source>
</evidence>
<keyword evidence="2" id="KW-1185">Reference proteome</keyword>
<protein>
    <submittedName>
        <fullName evidence="1">Uncharacterized protein</fullName>
    </submittedName>
</protein>
<organism evidence="1 2">
    <name type="scientific">Heliobacterium modesticaldum (strain ATCC 51547 / Ice1)</name>
    <dbReference type="NCBI Taxonomy" id="498761"/>
    <lineage>
        <taxon>Bacteria</taxon>
        <taxon>Bacillati</taxon>
        <taxon>Bacillota</taxon>
        <taxon>Clostridia</taxon>
        <taxon>Eubacteriales</taxon>
        <taxon>Heliobacteriaceae</taxon>
        <taxon>Heliomicrobium</taxon>
    </lineage>
</organism>
<dbReference type="STRING" id="498761.HM1_1463"/>
<dbReference type="KEGG" id="hmo:HM1_1463"/>
<dbReference type="Proteomes" id="UP000008550">
    <property type="component" value="Chromosome"/>
</dbReference>
<gene>
    <name evidence="1" type="ORF">HM1_1463</name>
</gene>